<dbReference type="InterPro" id="IPR048950">
    <property type="entry name" value="Ppx_GppA_C"/>
</dbReference>
<evidence type="ECO:0000259" key="2">
    <source>
        <dbReference type="Pfam" id="PF02541"/>
    </source>
</evidence>
<protein>
    <submittedName>
        <fullName evidence="4">Exopolyphosphatase/guanosine-5'-triphosphate, 3'-diphosphate pyrophosphatase</fullName>
    </submittedName>
</protein>
<dbReference type="PANTHER" id="PTHR30005:SF0">
    <property type="entry name" value="RETROGRADE REGULATION PROTEIN 2"/>
    <property type="match status" value="1"/>
</dbReference>
<evidence type="ECO:0000259" key="3">
    <source>
        <dbReference type="Pfam" id="PF21447"/>
    </source>
</evidence>
<feature type="domain" description="Ppx/GppA phosphatase N-terminal" evidence="2">
    <location>
        <begin position="20"/>
        <end position="306"/>
    </location>
</feature>
<dbReference type="PANTHER" id="PTHR30005">
    <property type="entry name" value="EXOPOLYPHOSPHATASE"/>
    <property type="match status" value="1"/>
</dbReference>
<reference evidence="4 5" key="1">
    <citation type="submission" date="2021-03" db="EMBL/GenBank/DDBJ databases">
        <authorList>
            <person name="Gilmore M.S."/>
            <person name="Schwartzman J."/>
            <person name="Van Tyne D."/>
            <person name="Martin M."/>
            <person name="Earl A.M."/>
            <person name="Manson A.L."/>
            <person name="Straub T."/>
            <person name="Salamzade R."/>
            <person name="Saavedra J."/>
            <person name="Lebreton F."/>
            <person name="Prichula J."/>
            <person name="Schaufler K."/>
            <person name="Gaca A."/>
            <person name="Sgardioli B."/>
            <person name="Wagenaar J."/>
            <person name="Strong T."/>
        </authorList>
    </citation>
    <scope>NUCLEOTIDE SEQUENCE [LARGE SCALE GENOMIC DNA]</scope>
    <source>
        <strain evidence="4 5">DIV2402</strain>
    </source>
</reference>
<dbReference type="CDD" id="cd24052">
    <property type="entry name" value="ASKHA_NBD_HpPPX-GppA-like"/>
    <property type="match status" value="1"/>
</dbReference>
<name>A0ABZ2SL72_9ENTE</name>
<dbReference type="InterPro" id="IPR050273">
    <property type="entry name" value="GppA/Ppx_hydrolase"/>
</dbReference>
<dbReference type="Proteomes" id="UP000664701">
    <property type="component" value="Chromosome"/>
</dbReference>
<dbReference type="Pfam" id="PF02541">
    <property type="entry name" value="Ppx-GppA"/>
    <property type="match status" value="1"/>
</dbReference>
<organism evidence="4 5">
    <name type="scientific">Candidatus Enterococcus lowellii</name>
    <dbReference type="NCBI Taxonomy" id="2230877"/>
    <lineage>
        <taxon>Bacteria</taxon>
        <taxon>Bacillati</taxon>
        <taxon>Bacillota</taxon>
        <taxon>Bacilli</taxon>
        <taxon>Lactobacillales</taxon>
        <taxon>Enterococcaceae</taxon>
        <taxon>Enterococcus</taxon>
    </lineage>
</organism>
<keyword evidence="5" id="KW-1185">Reference proteome</keyword>
<dbReference type="SUPFAM" id="SSF109604">
    <property type="entry name" value="HD-domain/PDEase-like"/>
    <property type="match status" value="1"/>
</dbReference>
<dbReference type="RefSeq" id="WP_207942495.1">
    <property type="nucleotide sequence ID" value="NZ_CP147251.1"/>
</dbReference>
<sequence length="513" mass="59532">MKKKKNIAIIDIGSNTVRLVIYQLNEQMVFTELQNIKLPVRLYQFLDEENELTKTGVHQLLRVMNLFKEIAHSYALEEMIATATAVIRQSKNAQEILEVVEKKTGITIRLLSEKEEAYYGQYAIVRTTAFSEAYTIDMGGGSTEITYFKDNEIIYSHSFPFGVVTLKQLFFNEHSPNNEHALEQTNSYLKKQFASLPWLKDRKIPIIAIGGSSRNIATVHERMTDFPVVGIHQYEMKKKDLKDTLTLFTSLSFSELQSLDGLSKERADIIIPANLTFIALMEQVHAPKFIFCNKGLREGLLMESVNQKYPATYSPHHVKMTSIQRFVDTYQIDNYRTKKRTQIVELLLNEIKQKQLMNDEIEQLTAYVSYGSQLYHIGSYIEEDNSAYHSFYLLANSNLNGFTHRERISLALLASYKNKSLFKLFVKPFKQWFTEEELKYIRLAGSLIKFCEALNITTVNEIIHFSLKDKETYFVLKVEWSFDPVAEEYRANRQKKNLENIINKKVVIDFKKA</sequence>
<dbReference type="InterPro" id="IPR043129">
    <property type="entry name" value="ATPase_NBD"/>
</dbReference>
<dbReference type="Gene3D" id="3.30.420.150">
    <property type="entry name" value="Exopolyphosphatase. Domain 2"/>
    <property type="match status" value="1"/>
</dbReference>
<evidence type="ECO:0000313" key="5">
    <source>
        <dbReference type="Proteomes" id="UP000664701"/>
    </source>
</evidence>
<evidence type="ECO:0000256" key="1">
    <source>
        <dbReference type="ARBA" id="ARBA00007125"/>
    </source>
</evidence>
<dbReference type="InterPro" id="IPR003695">
    <property type="entry name" value="Ppx_GppA_N"/>
</dbReference>
<evidence type="ECO:0000313" key="4">
    <source>
        <dbReference type="EMBL" id="WYJ76242.1"/>
    </source>
</evidence>
<dbReference type="EMBL" id="CP147251">
    <property type="protein sequence ID" value="WYJ76242.1"/>
    <property type="molecule type" value="Genomic_DNA"/>
</dbReference>
<feature type="domain" description="Ppx/GppA phosphatase C-terminal" evidence="3">
    <location>
        <begin position="318"/>
        <end position="425"/>
    </location>
</feature>
<proteinExistence type="inferred from homology"/>
<dbReference type="Pfam" id="PF21447">
    <property type="entry name" value="Ppx-GppA_III"/>
    <property type="match status" value="1"/>
</dbReference>
<dbReference type="Gene3D" id="1.10.3210.10">
    <property type="entry name" value="Hypothetical protein af1432"/>
    <property type="match status" value="1"/>
</dbReference>
<dbReference type="Gene3D" id="3.30.420.40">
    <property type="match status" value="1"/>
</dbReference>
<accession>A0ABZ2SL72</accession>
<reference evidence="4 5" key="2">
    <citation type="submission" date="2024-03" db="EMBL/GenBank/DDBJ databases">
        <title>The Genome Sequence of Enterococcus sp. DIV2402.</title>
        <authorList>
            <consortium name="The Broad Institute Genomics Platform"/>
            <consortium name="The Broad Institute Microbial Omics Core"/>
            <consortium name="The Broad Institute Genomic Center for Infectious Diseases"/>
            <person name="Earl A."/>
            <person name="Manson A."/>
            <person name="Gilmore M."/>
            <person name="Schwartman J."/>
            <person name="Shea T."/>
            <person name="Abouelleil A."/>
            <person name="Cao P."/>
            <person name="Chapman S."/>
            <person name="Cusick C."/>
            <person name="Young S."/>
            <person name="Neafsey D."/>
            <person name="Nusbaum C."/>
            <person name="Birren B."/>
        </authorList>
    </citation>
    <scope>NUCLEOTIDE SEQUENCE [LARGE SCALE GENOMIC DNA]</scope>
    <source>
        <strain evidence="4 5">DIV2402</strain>
    </source>
</reference>
<comment type="similarity">
    <text evidence="1">Belongs to the GppA/Ppx family.</text>
</comment>
<gene>
    <name evidence="4" type="ORF">DOK78_000868</name>
</gene>
<dbReference type="SUPFAM" id="SSF53067">
    <property type="entry name" value="Actin-like ATPase domain"/>
    <property type="match status" value="2"/>
</dbReference>